<name>A0A9P8PSS3_9ASCO</name>
<dbReference type="Proteomes" id="UP000788993">
    <property type="component" value="Unassembled WGS sequence"/>
</dbReference>
<dbReference type="EMBL" id="JAEUBD010000146">
    <property type="protein sequence ID" value="KAH3676920.1"/>
    <property type="molecule type" value="Genomic_DNA"/>
</dbReference>
<protein>
    <submittedName>
        <fullName evidence="1">Uncharacterized protein</fullName>
    </submittedName>
</protein>
<keyword evidence="2" id="KW-1185">Reference proteome</keyword>
<dbReference type="AlphaFoldDB" id="A0A9P8PSS3"/>
<accession>A0A9P8PSS3</accession>
<organism evidence="1 2">
    <name type="scientific">Ogataea polymorpha</name>
    <dbReference type="NCBI Taxonomy" id="460523"/>
    <lineage>
        <taxon>Eukaryota</taxon>
        <taxon>Fungi</taxon>
        <taxon>Dikarya</taxon>
        <taxon>Ascomycota</taxon>
        <taxon>Saccharomycotina</taxon>
        <taxon>Pichiomycetes</taxon>
        <taxon>Pichiales</taxon>
        <taxon>Pichiaceae</taxon>
        <taxon>Ogataea</taxon>
    </lineage>
</organism>
<evidence type="ECO:0000313" key="2">
    <source>
        <dbReference type="Proteomes" id="UP000788993"/>
    </source>
</evidence>
<comment type="caution">
    <text evidence="1">The sequence shown here is derived from an EMBL/GenBank/DDBJ whole genome shotgun (WGS) entry which is preliminary data.</text>
</comment>
<proteinExistence type="predicted"/>
<sequence length="161" mass="18301">MRRNVLVQNSQKNDGKRRECQIEKHQIRVLVQVRAIEVVKDAVPEESHHEVDVLIEKACDHFSESFVRPAPVHNQKSDKEPELANRVVARHDGLTTLLSSNADSNVSSLDHGHVVGPVTNCQSHHLQRVLDHHDNLCLLSRRHSATENRTALFAKKKKLQL</sequence>
<evidence type="ECO:0000313" key="1">
    <source>
        <dbReference type="EMBL" id="KAH3676920.1"/>
    </source>
</evidence>
<reference evidence="1" key="1">
    <citation type="journal article" date="2021" name="Open Biol.">
        <title>Shared evolutionary footprints suggest mitochondrial oxidative damage underlies multiple complex I losses in fungi.</title>
        <authorList>
            <person name="Schikora-Tamarit M.A."/>
            <person name="Marcet-Houben M."/>
            <person name="Nosek J."/>
            <person name="Gabaldon T."/>
        </authorList>
    </citation>
    <scope>NUCLEOTIDE SEQUENCE</scope>
    <source>
        <strain evidence="1">NCAIM Y.01608</strain>
    </source>
</reference>
<gene>
    <name evidence="1" type="ORF">OGATHE_001410</name>
</gene>
<reference evidence="1" key="2">
    <citation type="submission" date="2021-01" db="EMBL/GenBank/DDBJ databases">
        <authorList>
            <person name="Schikora-Tamarit M.A."/>
        </authorList>
    </citation>
    <scope>NUCLEOTIDE SEQUENCE</scope>
    <source>
        <strain evidence="1">NCAIM Y.01608</strain>
    </source>
</reference>